<proteinExistence type="predicted"/>
<organism evidence="2">
    <name type="scientific">Streptomyces sp. NBC_00003</name>
    <dbReference type="NCBI Taxonomy" id="2903608"/>
    <lineage>
        <taxon>Bacteria</taxon>
        <taxon>Bacillati</taxon>
        <taxon>Actinomycetota</taxon>
        <taxon>Actinomycetes</taxon>
        <taxon>Kitasatosporales</taxon>
        <taxon>Streptomycetaceae</taxon>
        <taxon>Streptomyces</taxon>
    </lineage>
</organism>
<protein>
    <submittedName>
        <fullName evidence="2">DUF1648 domain-containing protein</fullName>
    </submittedName>
</protein>
<reference evidence="2" key="1">
    <citation type="submission" date="2022-10" db="EMBL/GenBank/DDBJ databases">
        <title>The complete genomes of actinobacterial strains from the NBC collection.</title>
        <authorList>
            <person name="Joergensen T.S."/>
            <person name="Alvarez Arevalo M."/>
            <person name="Sterndorff E.B."/>
            <person name="Faurdal D."/>
            <person name="Vuksanovic O."/>
            <person name="Mourched A.-S."/>
            <person name="Charusanti P."/>
            <person name="Shaw S."/>
            <person name="Blin K."/>
            <person name="Weber T."/>
        </authorList>
    </citation>
    <scope>NUCLEOTIDE SEQUENCE</scope>
    <source>
        <strain evidence="2">NBC_00003</strain>
    </source>
</reference>
<feature type="transmembrane region" description="Helical" evidence="1">
    <location>
        <begin position="57"/>
        <end position="76"/>
    </location>
</feature>
<evidence type="ECO:0000256" key="1">
    <source>
        <dbReference type="SAM" id="Phobius"/>
    </source>
</evidence>
<dbReference type="AlphaFoldDB" id="A0AAU2V275"/>
<name>A0AAU2V275_9ACTN</name>
<keyword evidence="1" id="KW-1133">Transmembrane helix</keyword>
<feature type="transmembrane region" description="Helical" evidence="1">
    <location>
        <begin position="88"/>
        <end position="112"/>
    </location>
</feature>
<evidence type="ECO:0000313" key="2">
    <source>
        <dbReference type="EMBL" id="WTW61522.1"/>
    </source>
</evidence>
<sequence>MNRVRYRLVAIAVLPFLLALAVDLTAYALLRDRLPDRLASHFTAGGSSDDTQSHTSYLVFVLVMQVGLAALWAVVARTGDPAVRGLRWMVGAGYATASLVGYLMVAVLVANADATDPGRVRMPPWQLAVGAGCGALAAGIGWLLLLTVSMPAPMSSPGPGEAERLDLAEGEAAGWMRRAPSRVLLGMGVALALTGIALLYAGGTRHAVIVLGGALLCLAFSCPYVTVDRHGLTARPTVLPWPRIRVPLSDVDRAISREVKILSEYGGWGYRMRPGKTGLMLRSGEALVVRRAGGREFAVTVDDSATAAALLNTLADREGVKR</sequence>
<accession>A0AAU2V275</accession>
<feature type="transmembrane region" description="Helical" evidence="1">
    <location>
        <begin position="124"/>
        <end position="146"/>
    </location>
</feature>
<dbReference type="EMBL" id="CP108318">
    <property type="protein sequence ID" value="WTW61522.1"/>
    <property type="molecule type" value="Genomic_DNA"/>
</dbReference>
<gene>
    <name evidence="2" type="ORF">OG549_13135</name>
</gene>
<feature type="transmembrane region" description="Helical" evidence="1">
    <location>
        <begin position="183"/>
        <end position="201"/>
    </location>
</feature>
<feature type="transmembrane region" description="Helical" evidence="1">
    <location>
        <begin position="207"/>
        <end position="227"/>
    </location>
</feature>
<keyword evidence="1" id="KW-0812">Transmembrane</keyword>
<keyword evidence="1" id="KW-0472">Membrane</keyword>